<keyword evidence="1" id="KW-0812">Transmembrane</keyword>
<protein>
    <submittedName>
        <fullName evidence="2">Uncharacterized protein</fullName>
    </submittedName>
</protein>
<feature type="non-terminal residue" evidence="2">
    <location>
        <position position="1"/>
    </location>
</feature>
<reference evidence="2" key="1">
    <citation type="submission" date="2018-05" db="EMBL/GenBank/DDBJ databases">
        <title>Draft genome of Mucuna pruriens seed.</title>
        <authorList>
            <person name="Nnadi N.E."/>
            <person name="Vos R."/>
            <person name="Hasami M.H."/>
            <person name="Devisetty U.K."/>
            <person name="Aguiy J.C."/>
        </authorList>
    </citation>
    <scope>NUCLEOTIDE SEQUENCE [LARGE SCALE GENOMIC DNA]</scope>
    <source>
        <strain evidence="2">JCA_2017</strain>
    </source>
</reference>
<dbReference type="AlphaFoldDB" id="A0A371FJ59"/>
<accession>A0A371FJ59</accession>
<sequence length="100" mass="11423">MIRGKGCPKSTGIRGSRNINKDVVIASMNDIISPIVYIFWKIMVSLISLKIFIELYVKLEDTQAQSSQQQQPIIESNEDPNAKIMNKLMEEKIKDIVEKK</sequence>
<evidence type="ECO:0000313" key="2">
    <source>
        <dbReference type="EMBL" id="RDX78291.1"/>
    </source>
</evidence>
<keyword evidence="1" id="KW-1133">Transmembrane helix</keyword>
<organism evidence="2 3">
    <name type="scientific">Mucuna pruriens</name>
    <name type="common">Velvet bean</name>
    <name type="synonym">Dolichos pruriens</name>
    <dbReference type="NCBI Taxonomy" id="157652"/>
    <lineage>
        <taxon>Eukaryota</taxon>
        <taxon>Viridiplantae</taxon>
        <taxon>Streptophyta</taxon>
        <taxon>Embryophyta</taxon>
        <taxon>Tracheophyta</taxon>
        <taxon>Spermatophyta</taxon>
        <taxon>Magnoliopsida</taxon>
        <taxon>eudicotyledons</taxon>
        <taxon>Gunneridae</taxon>
        <taxon>Pentapetalae</taxon>
        <taxon>rosids</taxon>
        <taxon>fabids</taxon>
        <taxon>Fabales</taxon>
        <taxon>Fabaceae</taxon>
        <taxon>Papilionoideae</taxon>
        <taxon>50 kb inversion clade</taxon>
        <taxon>NPAAA clade</taxon>
        <taxon>indigoferoid/millettioid clade</taxon>
        <taxon>Phaseoleae</taxon>
        <taxon>Mucuna</taxon>
    </lineage>
</organism>
<feature type="transmembrane region" description="Helical" evidence="1">
    <location>
        <begin position="31"/>
        <end position="53"/>
    </location>
</feature>
<keyword evidence="3" id="KW-1185">Reference proteome</keyword>
<evidence type="ECO:0000313" key="3">
    <source>
        <dbReference type="Proteomes" id="UP000257109"/>
    </source>
</evidence>
<evidence type="ECO:0000256" key="1">
    <source>
        <dbReference type="SAM" id="Phobius"/>
    </source>
</evidence>
<name>A0A371FJ59_MUCPR</name>
<dbReference type="Proteomes" id="UP000257109">
    <property type="component" value="Unassembled WGS sequence"/>
</dbReference>
<gene>
    <name evidence="2" type="ORF">CR513_41462</name>
</gene>
<comment type="caution">
    <text evidence="2">The sequence shown here is derived from an EMBL/GenBank/DDBJ whole genome shotgun (WGS) entry which is preliminary data.</text>
</comment>
<dbReference type="EMBL" id="QJKJ01008911">
    <property type="protein sequence ID" value="RDX78291.1"/>
    <property type="molecule type" value="Genomic_DNA"/>
</dbReference>
<proteinExistence type="predicted"/>
<keyword evidence="1" id="KW-0472">Membrane</keyword>